<dbReference type="SUPFAM" id="SSF53335">
    <property type="entry name" value="S-adenosyl-L-methionine-dependent methyltransferases"/>
    <property type="match status" value="1"/>
</dbReference>
<dbReference type="KEGG" id="mrd:Mrad2831_0981"/>
<dbReference type="PANTHER" id="PTHR43591">
    <property type="entry name" value="METHYLTRANSFERASE"/>
    <property type="match status" value="1"/>
</dbReference>
<dbReference type="InterPro" id="IPR013216">
    <property type="entry name" value="Methyltransf_11"/>
</dbReference>
<dbReference type="RefSeq" id="WP_012317984.1">
    <property type="nucleotide sequence ID" value="NC_010505.1"/>
</dbReference>
<feature type="domain" description="Methyltransferase type 11" evidence="1">
    <location>
        <begin position="20"/>
        <end position="111"/>
    </location>
</feature>
<accession>B1LZU3</accession>
<dbReference type="OrthoDB" id="5642573at2"/>
<dbReference type="GO" id="GO:0032259">
    <property type="term" value="P:methylation"/>
    <property type="evidence" value="ECO:0007669"/>
    <property type="project" value="UniProtKB-KW"/>
</dbReference>
<organism evidence="2 3">
    <name type="scientific">Methylobacterium radiotolerans (strain ATCC 27329 / DSM 1819 / JCM 2831 / NBRC 15690 / NCIMB 10815 / 0-1)</name>
    <dbReference type="NCBI Taxonomy" id="426355"/>
    <lineage>
        <taxon>Bacteria</taxon>
        <taxon>Pseudomonadati</taxon>
        <taxon>Pseudomonadota</taxon>
        <taxon>Alphaproteobacteria</taxon>
        <taxon>Hyphomicrobiales</taxon>
        <taxon>Methylobacteriaceae</taxon>
        <taxon>Methylobacterium</taxon>
    </lineage>
</organism>
<dbReference type="Proteomes" id="UP000006589">
    <property type="component" value="Chromosome"/>
</dbReference>
<dbReference type="eggNOG" id="COG2226">
    <property type="taxonomic scope" value="Bacteria"/>
</dbReference>
<dbReference type="Gene3D" id="3.40.50.150">
    <property type="entry name" value="Vaccinia Virus protein VP39"/>
    <property type="match status" value="1"/>
</dbReference>
<dbReference type="InterPro" id="IPR029063">
    <property type="entry name" value="SAM-dependent_MTases_sf"/>
</dbReference>
<protein>
    <submittedName>
        <fullName evidence="2">Methyltransferase type 11</fullName>
    </submittedName>
</protein>
<evidence type="ECO:0000259" key="1">
    <source>
        <dbReference type="Pfam" id="PF08241"/>
    </source>
</evidence>
<dbReference type="GeneID" id="6136998"/>
<gene>
    <name evidence="2" type="ordered locus">Mrad2831_0981</name>
</gene>
<dbReference type="Pfam" id="PF08241">
    <property type="entry name" value="Methyltransf_11"/>
    <property type="match status" value="1"/>
</dbReference>
<dbReference type="EMBL" id="CP001001">
    <property type="protein sequence ID" value="ACB22991.1"/>
    <property type="molecule type" value="Genomic_DNA"/>
</dbReference>
<dbReference type="HOGENOM" id="CLU_074551_0_0_5"/>
<proteinExistence type="predicted"/>
<keyword evidence="2" id="KW-0489">Methyltransferase</keyword>
<dbReference type="PANTHER" id="PTHR43591:SF24">
    <property type="entry name" value="2-METHOXY-6-POLYPRENYL-1,4-BENZOQUINOL METHYLASE, MITOCHONDRIAL"/>
    <property type="match status" value="1"/>
</dbReference>
<evidence type="ECO:0000313" key="2">
    <source>
        <dbReference type="EMBL" id="ACB22991.1"/>
    </source>
</evidence>
<dbReference type="AlphaFoldDB" id="B1LZU3"/>
<sequence>MDALTLIRESLAPLAGKRIVDIGCGPGALARRLVDAGARVTGIDPGAAALARARDAVPEARFEAATGEALPFPDASFDGAVMLNALHHVPDPAAALAEAARVLVPGGRLVVVEPLAEGSFFEALRPIEDETAVRAAAQDAIAAALARGAYTCRRDATIERRERFDSLDAFLARVSAVDPAREATIRDRRPVVAEAFLGAAAREADGTFGLVQPLRIHVLEPAAAGRGSA</sequence>
<name>B1LZU3_METRJ</name>
<evidence type="ECO:0000313" key="3">
    <source>
        <dbReference type="Proteomes" id="UP000006589"/>
    </source>
</evidence>
<keyword evidence="2" id="KW-0808">Transferase</keyword>
<dbReference type="PATRIC" id="fig|426355.14.peg.1022"/>
<reference evidence="2 3" key="1">
    <citation type="submission" date="2008-03" db="EMBL/GenBank/DDBJ databases">
        <title>Complete sequence of chromosome of Methylobacterium radiotolerans JCM 2831.</title>
        <authorList>
            <consortium name="US DOE Joint Genome Institute"/>
            <person name="Copeland A."/>
            <person name="Lucas S."/>
            <person name="Lapidus A."/>
            <person name="Glavina del Rio T."/>
            <person name="Dalin E."/>
            <person name="Tice H."/>
            <person name="Bruce D."/>
            <person name="Goodwin L."/>
            <person name="Pitluck S."/>
            <person name="Kiss H."/>
            <person name="Brettin T."/>
            <person name="Detter J.C."/>
            <person name="Han C."/>
            <person name="Kuske C.R."/>
            <person name="Schmutz J."/>
            <person name="Larimer F."/>
            <person name="Land M."/>
            <person name="Hauser L."/>
            <person name="Kyrpides N."/>
            <person name="Mikhailova N."/>
            <person name="Marx C.J."/>
            <person name="Richardson P."/>
        </authorList>
    </citation>
    <scope>NUCLEOTIDE SEQUENCE [LARGE SCALE GENOMIC DNA]</scope>
    <source>
        <strain evidence="3">ATCC 27329 / DSM 1819 / JCM 2831 / NBRC 15690 / NCIMB 10815 / 0-1</strain>
    </source>
</reference>
<dbReference type="CDD" id="cd02440">
    <property type="entry name" value="AdoMet_MTases"/>
    <property type="match status" value="1"/>
</dbReference>
<dbReference type="GO" id="GO:0008757">
    <property type="term" value="F:S-adenosylmethionine-dependent methyltransferase activity"/>
    <property type="evidence" value="ECO:0007669"/>
    <property type="project" value="InterPro"/>
</dbReference>